<reference evidence="1" key="1">
    <citation type="submission" date="2021-01" db="EMBL/GenBank/DDBJ databases">
        <authorList>
            <consortium name="Genoscope - CEA"/>
            <person name="William W."/>
        </authorList>
    </citation>
    <scope>NUCLEOTIDE SEQUENCE</scope>
</reference>
<sequence>MKVEEVSIKENGYTPASKIYGSYATGPDERPQIKLRRPCTGPSLLKFDPSLEKYEDAPVDDGSKLMKRGFTLLVYQTGLVSIFEKSEEHSGNSIAATNAAAKIVSGSQRKIWKDTIKNTREERFSVANNGEKDKRPMRMSHIGECSKEHFTSPFFFRSRTFYIANIHNVNTDRPVDSRLL</sequence>
<evidence type="ECO:0000313" key="1">
    <source>
        <dbReference type="EMBL" id="CAF2101751.1"/>
    </source>
</evidence>
<protein>
    <submittedName>
        <fullName evidence="1">(rape) hypothetical protein</fullName>
    </submittedName>
</protein>
<dbReference type="EMBL" id="HG994359">
    <property type="protein sequence ID" value="CAF2101751.1"/>
    <property type="molecule type" value="Genomic_DNA"/>
</dbReference>
<organism evidence="1">
    <name type="scientific">Brassica napus</name>
    <name type="common">Rape</name>
    <dbReference type="NCBI Taxonomy" id="3708"/>
    <lineage>
        <taxon>Eukaryota</taxon>
        <taxon>Viridiplantae</taxon>
        <taxon>Streptophyta</taxon>
        <taxon>Embryophyta</taxon>
        <taxon>Tracheophyta</taxon>
        <taxon>Spermatophyta</taxon>
        <taxon>Magnoliopsida</taxon>
        <taxon>eudicotyledons</taxon>
        <taxon>Gunneridae</taxon>
        <taxon>Pentapetalae</taxon>
        <taxon>rosids</taxon>
        <taxon>malvids</taxon>
        <taxon>Brassicales</taxon>
        <taxon>Brassicaceae</taxon>
        <taxon>Brassiceae</taxon>
        <taxon>Brassica</taxon>
    </lineage>
</organism>
<gene>
    <name evidence="1" type="ORF">DARMORV10_A05P36180.1</name>
</gene>
<dbReference type="Proteomes" id="UP001295469">
    <property type="component" value="Chromosome A05"/>
</dbReference>
<name>A0A816TSD1_BRANA</name>
<dbReference type="AlphaFoldDB" id="A0A816TSD1"/>
<accession>A0A816TSD1</accession>
<proteinExistence type="predicted"/>